<proteinExistence type="inferred from homology"/>
<organism evidence="4 5">
    <name type="scientific">Sulfidibacter corallicola</name>
    <dbReference type="NCBI Taxonomy" id="2818388"/>
    <lineage>
        <taxon>Bacteria</taxon>
        <taxon>Pseudomonadati</taxon>
        <taxon>Acidobacteriota</taxon>
        <taxon>Holophagae</taxon>
        <taxon>Acanthopleuribacterales</taxon>
        <taxon>Acanthopleuribacteraceae</taxon>
        <taxon>Sulfidibacter</taxon>
    </lineage>
</organism>
<reference evidence="4" key="1">
    <citation type="submission" date="2021-03" db="EMBL/GenBank/DDBJ databases">
        <title>Acanthopleuribacteraceae sp. M133.</title>
        <authorList>
            <person name="Wang G."/>
        </authorList>
    </citation>
    <scope>NUCLEOTIDE SEQUENCE</scope>
    <source>
        <strain evidence="4">M133</strain>
    </source>
</reference>
<dbReference type="SUPFAM" id="SSF51735">
    <property type="entry name" value="NAD(P)-binding Rossmann-fold domains"/>
    <property type="match status" value="1"/>
</dbReference>
<dbReference type="SUPFAM" id="SSF53223">
    <property type="entry name" value="Aminoacid dehydrogenase-like, N-terminal domain"/>
    <property type="match status" value="1"/>
</dbReference>
<dbReference type="GO" id="GO:0006538">
    <property type="term" value="P:L-glutamate catabolic process"/>
    <property type="evidence" value="ECO:0007669"/>
    <property type="project" value="TreeGrafter"/>
</dbReference>
<dbReference type="Pfam" id="PF00208">
    <property type="entry name" value="ELFV_dehydrog"/>
    <property type="match status" value="1"/>
</dbReference>
<protein>
    <submittedName>
        <fullName evidence="4">NAD-glutamate dehydrogenase</fullName>
    </submittedName>
</protein>
<dbReference type="KEGG" id="scor:J3U87_10425"/>
<feature type="domain" description="Glutamate/phenylalanine/leucine/valine/L-tryptophan dehydrogenase C-terminal" evidence="3">
    <location>
        <begin position="622"/>
        <end position="873"/>
    </location>
</feature>
<evidence type="ECO:0000256" key="1">
    <source>
        <dbReference type="ARBA" id="ARBA00006382"/>
    </source>
</evidence>
<dbReference type="InterPro" id="IPR036291">
    <property type="entry name" value="NAD(P)-bd_dom_sf"/>
</dbReference>
<evidence type="ECO:0000259" key="3">
    <source>
        <dbReference type="SMART" id="SM00839"/>
    </source>
</evidence>
<dbReference type="InterPro" id="IPR006096">
    <property type="entry name" value="Glu/Leu/Phe/Val/Trp_DH_C"/>
</dbReference>
<keyword evidence="2" id="KW-0560">Oxidoreductase</keyword>
<sequence length="1021" mass="116824">MDQEQNIDEWLLDDGIGTNLFGADTLVQLNSKGKKGRELDEYIEDIKESARVAIDQSIAILTPWFFSNMPQFYYQTTPRAEKVRDLHAVITGHIFESKQKLQLWNRHRTKTTFLAPGNDDQVFFDIAESVKTLSVKNGAMYTSNDRLLLISTFFTNEFQAVDLENEKNRAKVERAADLLKGENEEAVHNFLYNLDDQMVVHTTPGRMARLYRLFHLAKDREDAVTHLVPDYFNEYARLDIAYKKMPISHTLATLLYLFDRYDFQVNRCMFATVNCHTDTPISVFTIIFRHIDGKRVDSKFVPFLKLNKASKSLRWVDTDHFDKMWRRHGGPDIGDFSLNEINLIRSISVWVQIFLSKLNPYYYSEERVRKTFTRNPHILRMLVDFFKVRFDPRVSEDLRATLAEMEDKLKEAISEVSNRIEHDILIESHNFIRHILKTNYFFPRKTGLAFRMNPDCLNPKFYPHSPFGFFFMLGRGYRGFQVRFRDTARGGMRILMPKDASQYEASFAGLFDEVIGLSYAQQLKNKDIPEGGAKAILLLSPDADKETAALGAVDSILNLITTDSESAKLDHSIIDYFGHEENIYLGPDENCTNDLIEAFVRQAYRRGYKYPNAFMSSKPGAGINHKEYGVTSEGVNVFLDNLLLELGIDPRKQSFTVKMTGGPDGDVAGNELKILHREYGDNAKVVAVADGFGAAFDPEGLDWDELLRLVHESRSIMDFQTSKLSENPDSFVIPADTAEHTRTRNSLYAVADADVFIPAGGRPYTVNSDSWQLFKKPEGGLTVKAVVEGANIFFTEEARERLQEAGVLMFKDSSANKCGVICSSFEILASLIIQPEEFMEIKDVYVAQVLEKLRAKADSEAKLLLREWREMGKSKTLVDLSKILSDVINRVTDLVAANLAKLSDDELQSPANEHIVYSYVPDVLVDRFKDRIFRDIPRSYLDAIISADTAARIVYAEGINWLQKLTDEDLVKTVRIYMEKERRVEELLNILEEQDVAHKEEIRMILEHAGARTLTTWERAL</sequence>
<dbReference type="AlphaFoldDB" id="A0A8A4TV41"/>
<dbReference type="PANTHER" id="PTHR11606">
    <property type="entry name" value="GLUTAMATE DEHYDROGENASE"/>
    <property type="match status" value="1"/>
</dbReference>
<accession>A0A8A4TV41</accession>
<dbReference type="Gene3D" id="3.40.50.720">
    <property type="entry name" value="NAD(P)-binding Rossmann-like Domain"/>
    <property type="match status" value="1"/>
</dbReference>
<dbReference type="PANTHER" id="PTHR11606:SF39">
    <property type="entry name" value="GLUTAMATE_PHENYLALANINE_LEUCINE_VALINE_L-TRYPTOPHAN DEHYDROGENASE C-TERMINAL DOMAIN-CONTAINING PROTEIN"/>
    <property type="match status" value="1"/>
</dbReference>
<gene>
    <name evidence="4" type="ORF">J3U87_10425</name>
</gene>
<evidence type="ECO:0000256" key="2">
    <source>
        <dbReference type="ARBA" id="ARBA00023002"/>
    </source>
</evidence>
<dbReference type="Proteomes" id="UP000663929">
    <property type="component" value="Chromosome"/>
</dbReference>
<evidence type="ECO:0000313" key="5">
    <source>
        <dbReference type="Proteomes" id="UP000663929"/>
    </source>
</evidence>
<dbReference type="RefSeq" id="WP_237382980.1">
    <property type="nucleotide sequence ID" value="NZ_CP071793.1"/>
</dbReference>
<dbReference type="EMBL" id="CP071793">
    <property type="protein sequence ID" value="QTD52882.1"/>
    <property type="molecule type" value="Genomic_DNA"/>
</dbReference>
<evidence type="ECO:0000313" key="4">
    <source>
        <dbReference type="EMBL" id="QTD52882.1"/>
    </source>
</evidence>
<dbReference type="GO" id="GO:0004352">
    <property type="term" value="F:glutamate dehydrogenase (NAD+) activity"/>
    <property type="evidence" value="ECO:0007669"/>
    <property type="project" value="TreeGrafter"/>
</dbReference>
<dbReference type="SMART" id="SM00839">
    <property type="entry name" value="ELFV_dehydrog"/>
    <property type="match status" value="1"/>
</dbReference>
<dbReference type="InterPro" id="IPR046346">
    <property type="entry name" value="Aminoacid_DH-like_N_sf"/>
</dbReference>
<comment type="similarity">
    <text evidence="1">Belongs to the Glu/Leu/Phe/Val dehydrogenases family.</text>
</comment>
<name>A0A8A4TV41_SULCO</name>
<keyword evidence="5" id="KW-1185">Reference proteome</keyword>